<feature type="domain" description="Major facilitator superfamily (MFS) profile" evidence="5">
    <location>
        <begin position="240"/>
        <end position="476"/>
    </location>
</feature>
<feature type="transmembrane region" description="Helical" evidence="4">
    <location>
        <begin position="92"/>
        <end position="113"/>
    </location>
</feature>
<feature type="transmembrane region" description="Helical" evidence="4">
    <location>
        <begin position="308"/>
        <end position="326"/>
    </location>
</feature>
<dbReference type="InterPro" id="IPR052528">
    <property type="entry name" value="Sugar_transport-like"/>
</dbReference>
<reference evidence="6 7" key="1">
    <citation type="submission" date="2016-01" db="EMBL/GenBank/DDBJ databases">
        <title>Draft genome of the antarctic isolate Shewanella frigidimarina Ag06-30.</title>
        <authorList>
            <person name="Parmeciano Di Noto G."/>
            <person name="Vazquez S."/>
            <person name="Mac Cormack W."/>
            <person name="Iriarte A."/>
            <person name="Quiroga C."/>
        </authorList>
    </citation>
    <scope>NUCLEOTIDE SEQUENCE [LARGE SCALE GENOMIC DNA]</scope>
    <source>
        <strain evidence="6 7">Ag06-30</strain>
    </source>
</reference>
<dbReference type="GO" id="GO:0022857">
    <property type="term" value="F:transmembrane transporter activity"/>
    <property type="evidence" value="ECO:0007669"/>
    <property type="project" value="InterPro"/>
</dbReference>
<evidence type="ECO:0000256" key="1">
    <source>
        <dbReference type="ARBA" id="ARBA00022692"/>
    </source>
</evidence>
<feature type="transmembrane region" description="Helical" evidence="4">
    <location>
        <begin position="368"/>
        <end position="391"/>
    </location>
</feature>
<keyword evidence="2 4" id="KW-1133">Transmembrane helix</keyword>
<evidence type="ECO:0000313" key="6">
    <source>
        <dbReference type="EMBL" id="KVX00577.1"/>
    </source>
</evidence>
<dbReference type="Proteomes" id="UP000055702">
    <property type="component" value="Unassembled WGS sequence"/>
</dbReference>
<gene>
    <name evidence="6" type="ORF">AWJ07_07430</name>
</gene>
<feature type="transmembrane region" description="Helical" evidence="4">
    <location>
        <begin position="64"/>
        <end position="85"/>
    </location>
</feature>
<dbReference type="PROSITE" id="PS50850">
    <property type="entry name" value="MFS"/>
    <property type="match status" value="1"/>
</dbReference>
<keyword evidence="3 4" id="KW-0472">Membrane</keyword>
<dbReference type="RefSeq" id="WP_059746858.1">
    <property type="nucleotide sequence ID" value="NZ_LRDC01000040.1"/>
</dbReference>
<keyword evidence="1 4" id="KW-0812">Transmembrane</keyword>
<dbReference type="InterPro" id="IPR036259">
    <property type="entry name" value="MFS_trans_sf"/>
</dbReference>
<evidence type="ECO:0000313" key="7">
    <source>
        <dbReference type="Proteomes" id="UP000055702"/>
    </source>
</evidence>
<evidence type="ECO:0000256" key="3">
    <source>
        <dbReference type="ARBA" id="ARBA00023136"/>
    </source>
</evidence>
<dbReference type="EMBL" id="LRDC01000040">
    <property type="protein sequence ID" value="KVX00577.1"/>
    <property type="molecule type" value="Genomic_DNA"/>
</dbReference>
<dbReference type="PANTHER" id="PTHR23526">
    <property type="entry name" value="INTEGRAL MEMBRANE TRANSPORT PROTEIN-RELATED"/>
    <property type="match status" value="1"/>
</dbReference>
<evidence type="ECO:0000259" key="5">
    <source>
        <dbReference type="PROSITE" id="PS50850"/>
    </source>
</evidence>
<accession>A0A119CZ03</accession>
<feature type="transmembrane region" description="Helical" evidence="4">
    <location>
        <begin position="187"/>
        <end position="211"/>
    </location>
</feature>
<evidence type="ECO:0000256" key="2">
    <source>
        <dbReference type="ARBA" id="ARBA00022989"/>
    </source>
</evidence>
<feature type="transmembrane region" description="Helical" evidence="4">
    <location>
        <begin position="332"/>
        <end position="356"/>
    </location>
</feature>
<protein>
    <submittedName>
        <fullName evidence="6">MFS transporter</fullName>
    </submittedName>
</protein>
<organism evidence="6">
    <name type="scientific">Shewanella frigidimarina</name>
    <dbReference type="NCBI Taxonomy" id="56812"/>
    <lineage>
        <taxon>Bacteria</taxon>
        <taxon>Pseudomonadati</taxon>
        <taxon>Pseudomonadota</taxon>
        <taxon>Gammaproteobacteria</taxon>
        <taxon>Alteromonadales</taxon>
        <taxon>Shewanellaceae</taxon>
        <taxon>Shewanella</taxon>
    </lineage>
</organism>
<evidence type="ECO:0000256" key="4">
    <source>
        <dbReference type="SAM" id="Phobius"/>
    </source>
</evidence>
<feature type="transmembrane region" description="Helical" evidence="4">
    <location>
        <begin position="161"/>
        <end position="181"/>
    </location>
</feature>
<dbReference type="SUPFAM" id="SSF103473">
    <property type="entry name" value="MFS general substrate transporter"/>
    <property type="match status" value="1"/>
</dbReference>
<dbReference type="Gene3D" id="1.20.1250.20">
    <property type="entry name" value="MFS general substrate transporter like domains"/>
    <property type="match status" value="2"/>
</dbReference>
<comment type="caution">
    <text evidence="6">The sequence shown here is derived from an EMBL/GenBank/DDBJ whole genome shotgun (WGS) entry which is preliminary data.</text>
</comment>
<dbReference type="AlphaFoldDB" id="A0A119CZ03"/>
<feature type="transmembrane region" description="Helical" evidence="4">
    <location>
        <begin position="275"/>
        <end position="296"/>
    </location>
</feature>
<dbReference type="CDD" id="cd06174">
    <property type="entry name" value="MFS"/>
    <property type="match status" value="1"/>
</dbReference>
<dbReference type="Pfam" id="PF07690">
    <property type="entry name" value="MFS_1"/>
    <property type="match status" value="2"/>
</dbReference>
<sequence length="476" mass="53340">MALEPSSSSNNPCSRSRDRLSWLRCTLRRSQQEAVASSTMTATSDNFFNAYAIFLGASLGQMGWVTGLPQLFGSLAQLLSVWLASHFSRRQFIVACAVLQAVVVLGMGALAAFRPDNAVWLFIGLAVLYQGFINLIQPHWRAWMGMIVPQRRRGAFFASRTRLTMMASLSVFFVGGGILTLTDSIEMAWLGFSLLFSIAAMGRFTSAWLLLQMHDPEARIAKASGVFKQTFGNFREAWKDKTFRHYSLFVAGMQCMVAISAPFFAVYMLEDLHFTYFEFVLSSVASIVTQFITLRFWGRFSDLYGNRLVMIITSCLIPSLPLLWLFSDNYLYILAIQAFSGLAWSGFTLSTANYLYDIRPFRSDFAIYAALQAALSAGFVFVGAMVGGVIASYAAEFLIWTGLNAWLTNPIFLVFMVSTTMRSLVALWFIPRSVEPKTRPRPQLLTLIFRIRGFNAISGVGLDWLTVAKKKRDKDN</sequence>
<proteinExistence type="predicted"/>
<name>A0A119CZ03_SHEFR</name>
<dbReference type="PANTHER" id="PTHR23526:SF2">
    <property type="entry name" value="MAJOR FACILITATOR SUPERFAMILY (MFS) PROFILE DOMAIN-CONTAINING PROTEIN"/>
    <property type="match status" value="1"/>
</dbReference>
<feature type="transmembrane region" description="Helical" evidence="4">
    <location>
        <begin position="119"/>
        <end position="140"/>
    </location>
</feature>
<feature type="transmembrane region" description="Helical" evidence="4">
    <location>
        <begin position="248"/>
        <end position="269"/>
    </location>
</feature>
<dbReference type="InterPro" id="IPR011701">
    <property type="entry name" value="MFS"/>
</dbReference>
<dbReference type="InterPro" id="IPR020846">
    <property type="entry name" value="MFS_dom"/>
</dbReference>